<comment type="caution">
    <text evidence="5">The sequence shown here is derived from an EMBL/GenBank/DDBJ whole genome shotgun (WGS) entry which is preliminary data.</text>
</comment>
<evidence type="ECO:0000313" key="5">
    <source>
        <dbReference type="EMBL" id="KAK5774047.1"/>
    </source>
</evidence>
<evidence type="ECO:0000256" key="2">
    <source>
        <dbReference type="SAM" id="Coils"/>
    </source>
</evidence>
<dbReference type="Pfam" id="PF00787">
    <property type="entry name" value="PX"/>
    <property type="match status" value="1"/>
</dbReference>
<keyword evidence="6" id="KW-1185">Reference proteome</keyword>
<dbReference type="GO" id="GO:0005933">
    <property type="term" value="C:cellular bud"/>
    <property type="evidence" value="ECO:0007669"/>
    <property type="project" value="UniProtKB-ARBA"/>
</dbReference>
<sequence length="1121" mass="126868">MNSGQLGTKTLDLLAQYDNHISERDKSIEYIEKQSDTYNDSTNKPGYDDLFKENIRLKLQVQEYEAEIRSLKKALEILRQKDGSESVDMIINQVQLDSQHSQTFKKELVLPIRSLDRKNNAKELKLPEIQSLPQKNEYEMNIPKINLQETHAASIFENDDLINKNESSESSNNPFLNSKSSNINLIKTNTISSNLASPATSVTYTTSRISIKSPNKSIRSPVQERISSPQNSNRVTSVINNHIRSPLKDRYEDKEINFNISSSQMFLDKGFTVDNDPNHNVNSIDVEYSDLDEKNELINIHESPIRYVNNPDNNANSEFLDTKLEFSPAAKARLNNFTQLLEDSFGSTKLNESTDDVSNNQSISEDKDVCEGARADALLHPITKQLSASANSSPSLKRLGSPVLLDQKTHNSVNSKHSISSSLQQEIISKESNIVQDKEEHNKEVVSLTSSSKGYDTLLSAPSIHKSTTDNSYSNDLRMPSVGTIKSNANSVVSEIPLFVQPEDFGTIKIEILSTLYEEPEINPEEHLVLLSVIDRKSEKEMFKFAKSIPKIRELDVYLKSHISLLSLPNLPERTLFQTNVPNKVALRREQLNSYFQSIFSIPDIPSNVSLKIAQFLSTDTVVNPMLMDDTIKEGNVMVRRPKKTLGNQPSWKIKYAVLNGDTLYLSEGDQTTEIIKLKQCTMEIIPNLPDDKFGTKNGFMISEHKKSSLSSSSKYYICTETSKERESWISTINELIDGPNYMSHSHSSSVNSSNHWLNLSNTHNDQCNTIAKSGSSANTIDNNIDSTSNLFEQKSSLFVNNQYTMGTTTTSSPKQTIDQNGGLDEREARRLKMRSIFPFKKLNLNPMTSYVSTSSPHVQNINDNLDFEAVTIISQDSTVMPVDDKLKSITIDSPSTESSVVKTVFGSNLDECLKLSSHTYQNKYEIPSVVYRCLEYLYKNHGLREEGVFRLSGSSTLIKMLQERFDKEYDFDLCAYENDTEDTFVGVNTVSGLLKLYLRSLPHLIFGDEQYSLFKQIVDENYSRPHEIALGFRSIIETNKIPRANLSLMYSLFELLSRIADNNKYNKMNLRNLCIVFSPTLNIPIVMLQPFIVDFQCIFKGEEPTPDEDREQVDVHIPQL</sequence>
<feature type="domain" description="PH" evidence="3">
    <location>
        <begin position="630"/>
        <end position="738"/>
    </location>
</feature>
<keyword evidence="2" id="KW-0175">Coiled coil</keyword>
<evidence type="ECO:0000259" key="3">
    <source>
        <dbReference type="PROSITE" id="PS50003"/>
    </source>
</evidence>
<dbReference type="SMART" id="SM00312">
    <property type="entry name" value="PX"/>
    <property type="match status" value="1"/>
</dbReference>
<dbReference type="Gene3D" id="3.30.1520.10">
    <property type="entry name" value="Phox-like domain"/>
    <property type="match status" value="1"/>
</dbReference>
<evidence type="ECO:0008006" key="7">
    <source>
        <dbReference type="Google" id="ProtNLM"/>
    </source>
</evidence>
<dbReference type="Gene3D" id="1.10.555.10">
    <property type="entry name" value="Rho GTPase activation protein"/>
    <property type="match status" value="1"/>
</dbReference>
<dbReference type="SUPFAM" id="SSF50729">
    <property type="entry name" value="PH domain-like"/>
    <property type="match status" value="1"/>
</dbReference>
<dbReference type="GO" id="GO:0005938">
    <property type="term" value="C:cell cortex"/>
    <property type="evidence" value="ECO:0007669"/>
    <property type="project" value="UniProtKB-ARBA"/>
</dbReference>
<proteinExistence type="predicted"/>
<dbReference type="Pfam" id="PF00169">
    <property type="entry name" value="PH"/>
    <property type="match status" value="1"/>
</dbReference>
<dbReference type="InterPro" id="IPR001683">
    <property type="entry name" value="PX_dom"/>
</dbReference>
<dbReference type="InterPro" id="IPR001849">
    <property type="entry name" value="PH_domain"/>
</dbReference>
<keyword evidence="1" id="KW-0343">GTPase activation</keyword>
<dbReference type="Gene3D" id="2.30.29.30">
    <property type="entry name" value="Pleckstrin-homology domain (PH domain)/Phosphotyrosine-binding domain (PTB)"/>
    <property type="match status" value="1"/>
</dbReference>
<gene>
    <name evidence="5" type="ORF">RI543_004581</name>
</gene>
<dbReference type="GO" id="GO:0007010">
    <property type="term" value="P:cytoskeleton organization"/>
    <property type="evidence" value="ECO:0007669"/>
    <property type="project" value="UniProtKB-ARBA"/>
</dbReference>
<feature type="coiled-coil region" evidence="2">
    <location>
        <begin position="47"/>
        <end position="81"/>
    </location>
</feature>
<dbReference type="SMART" id="SM00324">
    <property type="entry name" value="RhoGAP"/>
    <property type="match status" value="1"/>
</dbReference>
<dbReference type="SUPFAM" id="SSF48350">
    <property type="entry name" value="GTPase activation domain, GAP"/>
    <property type="match status" value="1"/>
</dbReference>
<dbReference type="GO" id="GO:0005096">
    <property type="term" value="F:GTPase activator activity"/>
    <property type="evidence" value="ECO:0007669"/>
    <property type="project" value="UniProtKB-KW"/>
</dbReference>
<dbReference type="PANTHER" id="PTHR23176:SF129">
    <property type="entry name" value="RHO GTPASE ACTIVATING PROTEIN AT 16F, ISOFORM E-RELATED"/>
    <property type="match status" value="1"/>
</dbReference>
<dbReference type="InterPro" id="IPR036871">
    <property type="entry name" value="PX_dom_sf"/>
</dbReference>
<dbReference type="PANTHER" id="PTHR23176">
    <property type="entry name" value="RHO/RAC/CDC GTPASE-ACTIVATING PROTEIN"/>
    <property type="match status" value="1"/>
</dbReference>
<dbReference type="InterPro" id="IPR011993">
    <property type="entry name" value="PH-like_dom_sf"/>
</dbReference>
<dbReference type="CDD" id="cd06093">
    <property type="entry name" value="PX_domain"/>
    <property type="match status" value="1"/>
</dbReference>
<dbReference type="Pfam" id="PF00620">
    <property type="entry name" value="RhoGAP"/>
    <property type="match status" value="1"/>
</dbReference>
<name>A0AAN8A638_9SACH</name>
<dbReference type="AlphaFoldDB" id="A0AAN8A638"/>
<dbReference type="SUPFAM" id="SSF64268">
    <property type="entry name" value="PX domain"/>
    <property type="match status" value="1"/>
</dbReference>
<evidence type="ECO:0000313" key="6">
    <source>
        <dbReference type="Proteomes" id="UP001306508"/>
    </source>
</evidence>
<organism evidence="5 6">
    <name type="scientific">Arxiozyma heterogenica</name>
    <dbReference type="NCBI Taxonomy" id="278026"/>
    <lineage>
        <taxon>Eukaryota</taxon>
        <taxon>Fungi</taxon>
        <taxon>Dikarya</taxon>
        <taxon>Ascomycota</taxon>
        <taxon>Saccharomycotina</taxon>
        <taxon>Saccharomycetes</taxon>
        <taxon>Saccharomycetales</taxon>
        <taxon>Saccharomycetaceae</taxon>
        <taxon>Arxiozyma</taxon>
    </lineage>
</organism>
<dbReference type="GO" id="GO:0007165">
    <property type="term" value="P:signal transduction"/>
    <property type="evidence" value="ECO:0007669"/>
    <property type="project" value="InterPro"/>
</dbReference>
<dbReference type="InterPro" id="IPR000198">
    <property type="entry name" value="RhoGAP_dom"/>
</dbReference>
<dbReference type="InterPro" id="IPR050729">
    <property type="entry name" value="Rho-GAP"/>
</dbReference>
<protein>
    <recommendedName>
        <fullName evidence="7">RhoGAP-domain-containing protein</fullName>
    </recommendedName>
</protein>
<reference evidence="6" key="1">
    <citation type="submission" date="2023-07" db="EMBL/GenBank/DDBJ databases">
        <title>A draft genome of Kazachstania heterogenica Y-27499.</title>
        <authorList>
            <person name="Donic C."/>
            <person name="Kralova J.S."/>
            <person name="Fidel L."/>
            <person name="Ben-Dor S."/>
            <person name="Jung S."/>
        </authorList>
    </citation>
    <scope>NUCLEOTIDE SEQUENCE [LARGE SCALE GENOMIC DNA]</scope>
    <source>
        <strain evidence="6">Y27499</strain>
    </source>
</reference>
<accession>A0AAN8A638</accession>
<dbReference type="PROSITE" id="PS50238">
    <property type="entry name" value="RHOGAP"/>
    <property type="match status" value="1"/>
</dbReference>
<evidence type="ECO:0000259" key="4">
    <source>
        <dbReference type="PROSITE" id="PS50238"/>
    </source>
</evidence>
<feature type="domain" description="Rho-GAP" evidence="4">
    <location>
        <begin position="914"/>
        <end position="1121"/>
    </location>
</feature>
<dbReference type="PROSITE" id="PS50003">
    <property type="entry name" value="PH_DOMAIN"/>
    <property type="match status" value="1"/>
</dbReference>
<dbReference type="EMBL" id="JAWIZZ010000056">
    <property type="protein sequence ID" value="KAK5774047.1"/>
    <property type="molecule type" value="Genomic_DNA"/>
</dbReference>
<dbReference type="GO" id="GO:0035091">
    <property type="term" value="F:phosphatidylinositol binding"/>
    <property type="evidence" value="ECO:0007669"/>
    <property type="project" value="InterPro"/>
</dbReference>
<evidence type="ECO:0000256" key="1">
    <source>
        <dbReference type="ARBA" id="ARBA00022468"/>
    </source>
</evidence>
<dbReference type="SMART" id="SM00233">
    <property type="entry name" value="PH"/>
    <property type="match status" value="1"/>
</dbReference>
<dbReference type="Proteomes" id="UP001306508">
    <property type="component" value="Unassembled WGS sequence"/>
</dbReference>
<dbReference type="InterPro" id="IPR008936">
    <property type="entry name" value="Rho_GTPase_activation_prot"/>
</dbReference>